<keyword evidence="4 6" id="KW-0802">TPR repeat</keyword>
<keyword evidence="3" id="KW-0677">Repeat</keyword>
<accession>A0ABS8CET0</accession>
<protein>
    <submittedName>
        <fullName evidence="10">BCSC C-terminal domain-containing protein</fullName>
    </submittedName>
</protein>
<feature type="repeat" description="TPR" evidence="6">
    <location>
        <begin position="390"/>
        <end position="423"/>
    </location>
</feature>
<feature type="signal peptide" evidence="8">
    <location>
        <begin position="1"/>
        <end position="19"/>
    </location>
</feature>
<feature type="chain" id="PRO_5047488678" evidence="8">
    <location>
        <begin position="20"/>
        <end position="1399"/>
    </location>
</feature>
<dbReference type="InterPro" id="IPR019734">
    <property type="entry name" value="TPR_rpt"/>
</dbReference>
<feature type="domain" description="Cellulose synthase operon C C-terminal" evidence="9">
    <location>
        <begin position="1019"/>
        <end position="1379"/>
    </location>
</feature>
<dbReference type="PROSITE" id="PS50005">
    <property type="entry name" value="TPR"/>
    <property type="match status" value="3"/>
</dbReference>
<dbReference type="Gene3D" id="1.25.40.10">
    <property type="entry name" value="Tetratricopeptide repeat domain"/>
    <property type="match status" value="5"/>
</dbReference>
<keyword evidence="11" id="KW-1185">Reference proteome</keyword>
<dbReference type="SMART" id="SM00028">
    <property type="entry name" value="TPR"/>
    <property type="match status" value="10"/>
</dbReference>
<feature type="repeat" description="TPR" evidence="6">
    <location>
        <begin position="725"/>
        <end position="758"/>
    </location>
</feature>
<dbReference type="InterPro" id="IPR003921">
    <property type="entry name" value="Cell_synth_C"/>
</dbReference>
<sequence>MSARHYTIALSLLAALAHAELQAQPSSLDKLVEQGQYWQSRGDYKRAAEIWEKLLLASPSNPDALYGMAAVALDAKDTATARSYLDKLRQAAPRSPLVSLLEQNLYLSQPGPAAELDKARSLAASRQMDEAIAQYDKVLQGRTPQGPLAQEYYNYLGYSTHGLDRSIDGLEGIVRTSPSNLLAQLALGKQLIRSTTRRAEGMALLQRLSSKPEVASEATEAWRSALLWIGPPAPDYRPSFEAYLKANPNDDEIRQLLAQGKTGVRTAGGNAEPSARPWRQDPDLARGFKALDGGDLATAEQAFSARLQRSPNDADALGGLGLVRMQQNDHAQAEQLLQRAARGKASWNKTLTSTRYWKLVNQASNARASGDWVRAQQLAEQAIRLDSRTPAAHNVLGHIQADQGRLEQAVQTFAQVLKRDRQNTEALSGLVSALAQSGRHTEAAQLIEKLTPEQQASIGNMGRLRAAIASGQAKAAQQRGDLAGAQRALEDAMRTDPTNPWIRLELARLYIKQGAVTEARGLVDGLLASDPNLPDAIYTSALLSTELGEWDKAYATLLRIPEANRSPEMAALEQRLWIHAQASQATKLAKIGRADEARRILYGLEQAAGDDPALLGVVASAYVDAGDANRGLSLMRQQLGRNAQPNADVLLPYTGLLLKTGQDVEAASNLRALQERPLNTAQRQAFDNLVYLYTVRQADLLRERGDYAKAQEVLASALAQRPNDPAALSAQARLYAANGDDEKALEQYKRLIRNDPDNADLQMGAAMAATQLREYGYAEGAINHAVSIAPDNPDILANAARLYRARGKTGKAIELFTAAIAAEDKQLASVSQPAIAVASNTGANHQNTFVPLPAQAGRSTLPRQAMADALGESSPQSAAPLVAEAPRAIPTPVTLAQAPAYESPSVRTVTSAVVNTVPASPQALTPEPLPQDLPPSSAAPYRAAEVLPQSERFSQPPVARQADPTPLAAPADSGTMLGLRTDKASRLREELASLLETRNPEVKLGTFARGNNGEEGLGKLTEVQTPLEVRMPVGDGMLALQATAVQLNAGSIGEDFYSHSRFGGGSVAIYDTIAQTGQWGNPQALNTIAPTGKQRDSGVGLSIAYEMQRLRMDIGSTPLGFRRVNVVGGLKYDGMFDERTRSWYSVELSRRAVTDSLTSFAGAYDSRSGQTWGGVTSTGLQFQAGQDGDRFGFYGYGGAHALRGYNVASNWRANVGGGVYWHLLREEDRIFTAGLNLGGTFYGKNQRFFTYGHGGYFSPQSMYSFSVPFTWAQRSGRFTYKLQGAIGLQYFKEDEADYFPTDAGMQARAITAAQYASAMGFGGATATYAGQSKTGVGYSLQAAAEYRLTDHLVLGSALAFNNAKDYRQWAGGLYLRYTLYPSSGLMALPVTPYRGPYGN</sequence>
<comment type="caution">
    <text evidence="10">The sequence shown here is derived from an EMBL/GenBank/DDBJ whole genome shotgun (WGS) entry which is preliminary data.</text>
</comment>
<dbReference type="Pfam" id="PF05420">
    <property type="entry name" value="BCSC_C"/>
    <property type="match status" value="1"/>
</dbReference>
<dbReference type="InterPro" id="IPR050498">
    <property type="entry name" value="Ycf3"/>
</dbReference>
<dbReference type="SUPFAM" id="SSF48452">
    <property type="entry name" value="TPR-like"/>
    <property type="match status" value="3"/>
</dbReference>
<dbReference type="PANTHER" id="PTHR44858:SF1">
    <property type="entry name" value="UDP-N-ACETYLGLUCOSAMINE--PEPTIDE N-ACETYLGLUCOSAMINYLTRANSFERASE SPINDLY-RELATED"/>
    <property type="match status" value="1"/>
</dbReference>
<evidence type="ECO:0000256" key="5">
    <source>
        <dbReference type="ARBA" id="ARBA00022916"/>
    </source>
</evidence>
<dbReference type="EMBL" id="JACDXW010000006">
    <property type="protein sequence ID" value="MCB5364541.1"/>
    <property type="molecule type" value="Genomic_DNA"/>
</dbReference>
<dbReference type="PANTHER" id="PTHR44858">
    <property type="entry name" value="TETRATRICOPEPTIDE REPEAT PROTEIN 6"/>
    <property type="match status" value="1"/>
</dbReference>
<keyword evidence="5" id="KW-0135">Cellulose biosynthesis</keyword>
<evidence type="ECO:0000256" key="8">
    <source>
        <dbReference type="SAM" id="SignalP"/>
    </source>
</evidence>
<evidence type="ECO:0000256" key="2">
    <source>
        <dbReference type="ARBA" id="ARBA00022729"/>
    </source>
</evidence>
<dbReference type="Proteomes" id="UP000776983">
    <property type="component" value="Unassembled WGS sequence"/>
</dbReference>
<dbReference type="RefSeq" id="WP_226954955.1">
    <property type="nucleotide sequence ID" value="NZ_JACDXW010000006.1"/>
</dbReference>
<evidence type="ECO:0000256" key="1">
    <source>
        <dbReference type="ARBA" id="ARBA00005186"/>
    </source>
</evidence>
<dbReference type="Pfam" id="PF13432">
    <property type="entry name" value="TPR_16"/>
    <property type="match status" value="1"/>
</dbReference>
<name>A0ABS8CET0_9BURK</name>
<evidence type="ECO:0000256" key="6">
    <source>
        <dbReference type="PROSITE-ProRule" id="PRU00339"/>
    </source>
</evidence>
<comment type="pathway">
    <text evidence="1">Glycan metabolism; bacterial cellulose biosynthesis.</text>
</comment>
<evidence type="ECO:0000259" key="9">
    <source>
        <dbReference type="Pfam" id="PF05420"/>
    </source>
</evidence>
<keyword evidence="2 8" id="KW-0732">Signal</keyword>
<evidence type="ECO:0000256" key="7">
    <source>
        <dbReference type="SAM" id="MobiDB-lite"/>
    </source>
</evidence>
<dbReference type="Pfam" id="PF14559">
    <property type="entry name" value="TPR_19"/>
    <property type="match status" value="4"/>
</dbReference>
<feature type="repeat" description="TPR" evidence="6">
    <location>
        <begin position="28"/>
        <end position="61"/>
    </location>
</feature>
<reference evidence="10 11" key="1">
    <citation type="submission" date="2020-07" db="EMBL/GenBank/DDBJ databases">
        <title>Pusillimonas sp. nov., isolated from poultry manure in Taiwan.</title>
        <authorList>
            <person name="Lin S.-Y."/>
            <person name="Tang Y.-S."/>
            <person name="Young C.-C."/>
        </authorList>
    </citation>
    <scope>NUCLEOTIDE SEQUENCE [LARGE SCALE GENOMIC DNA]</scope>
    <source>
        <strain evidence="10 11">CC-YST705</strain>
    </source>
</reference>
<dbReference type="Pfam" id="PF13176">
    <property type="entry name" value="TPR_7"/>
    <property type="match status" value="1"/>
</dbReference>
<evidence type="ECO:0000256" key="4">
    <source>
        <dbReference type="ARBA" id="ARBA00022803"/>
    </source>
</evidence>
<dbReference type="InterPro" id="IPR008410">
    <property type="entry name" value="BCSC_C"/>
</dbReference>
<gene>
    <name evidence="10" type="ORF">H0484_12370</name>
</gene>
<organism evidence="10 11">
    <name type="scientific">Mesopusillimonas faecipullorum</name>
    <dbReference type="NCBI Taxonomy" id="2755040"/>
    <lineage>
        <taxon>Bacteria</taxon>
        <taxon>Pseudomonadati</taxon>
        <taxon>Pseudomonadota</taxon>
        <taxon>Betaproteobacteria</taxon>
        <taxon>Burkholderiales</taxon>
        <taxon>Alcaligenaceae</taxon>
        <taxon>Mesopusillimonas</taxon>
    </lineage>
</organism>
<evidence type="ECO:0000256" key="3">
    <source>
        <dbReference type="ARBA" id="ARBA00022737"/>
    </source>
</evidence>
<dbReference type="PRINTS" id="PR01441">
    <property type="entry name" value="CELLSNTHASEC"/>
</dbReference>
<evidence type="ECO:0000313" key="11">
    <source>
        <dbReference type="Proteomes" id="UP000776983"/>
    </source>
</evidence>
<feature type="region of interest" description="Disordered" evidence="7">
    <location>
        <begin position="952"/>
        <end position="977"/>
    </location>
</feature>
<proteinExistence type="predicted"/>
<dbReference type="InterPro" id="IPR011990">
    <property type="entry name" value="TPR-like_helical_dom_sf"/>
</dbReference>
<evidence type="ECO:0000313" key="10">
    <source>
        <dbReference type="EMBL" id="MCB5364541.1"/>
    </source>
</evidence>